<gene>
    <name evidence="2" type="ORF">BDN71DRAFT_1499686</name>
</gene>
<keyword evidence="3" id="KW-1185">Reference proteome</keyword>
<feature type="compositionally biased region" description="Basic and acidic residues" evidence="1">
    <location>
        <begin position="121"/>
        <end position="153"/>
    </location>
</feature>
<accession>A0A9P5ZI76</accession>
<name>A0A9P5ZI76_PLEER</name>
<feature type="compositionally biased region" description="Polar residues" evidence="1">
    <location>
        <begin position="101"/>
        <end position="110"/>
    </location>
</feature>
<dbReference type="Proteomes" id="UP000807025">
    <property type="component" value="Unassembled WGS sequence"/>
</dbReference>
<reference evidence="2" key="1">
    <citation type="submission" date="2020-11" db="EMBL/GenBank/DDBJ databases">
        <authorList>
            <consortium name="DOE Joint Genome Institute"/>
            <person name="Ahrendt S."/>
            <person name="Riley R."/>
            <person name="Andreopoulos W."/>
            <person name="Labutti K."/>
            <person name="Pangilinan J."/>
            <person name="Ruiz-Duenas F.J."/>
            <person name="Barrasa J.M."/>
            <person name="Sanchez-Garcia M."/>
            <person name="Camarero S."/>
            <person name="Miyauchi S."/>
            <person name="Serrano A."/>
            <person name="Linde D."/>
            <person name="Babiker R."/>
            <person name="Drula E."/>
            <person name="Ayuso-Fernandez I."/>
            <person name="Pacheco R."/>
            <person name="Padilla G."/>
            <person name="Ferreira P."/>
            <person name="Barriuso J."/>
            <person name="Kellner H."/>
            <person name="Castanera R."/>
            <person name="Alfaro M."/>
            <person name="Ramirez L."/>
            <person name="Pisabarro A.G."/>
            <person name="Kuo A."/>
            <person name="Tritt A."/>
            <person name="Lipzen A."/>
            <person name="He G."/>
            <person name="Yan M."/>
            <person name="Ng V."/>
            <person name="Cullen D."/>
            <person name="Martin F."/>
            <person name="Rosso M.-N."/>
            <person name="Henrissat B."/>
            <person name="Hibbett D."/>
            <person name="Martinez A.T."/>
            <person name="Grigoriev I.V."/>
        </authorList>
    </citation>
    <scope>NUCLEOTIDE SEQUENCE</scope>
    <source>
        <strain evidence="2">ATCC 90797</strain>
    </source>
</reference>
<sequence length="228" mass="26345">MLLLYLPFSIRFPSIMVSRTRHSGRELVTPVANLPHQSQTRHINRELATSVANFPHQVRSRGPVLPPDNRARSLAGYYQRNQDTLREKARLRMAKLRAANTLKSVEMRNNATRRSRSSQAKYRERNRAGLRIKQSERHARQAKDKDIGLRSEDPPSEDQEDPPSDGGYAGDEEALSNQSNDEPEDQVDTREKVTVTPMPRQSIHDRTPKFLLTREYRQYLERVEAAYN</sequence>
<feature type="region of interest" description="Disordered" evidence="1">
    <location>
        <begin position="100"/>
        <end position="210"/>
    </location>
</feature>
<evidence type="ECO:0000313" key="3">
    <source>
        <dbReference type="Proteomes" id="UP000807025"/>
    </source>
</evidence>
<comment type="caution">
    <text evidence="2">The sequence shown here is derived from an EMBL/GenBank/DDBJ whole genome shotgun (WGS) entry which is preliminary data.</text>
</comment>
<proteinExistence type="predicted"/>
<dbReference type="AlphaFoldDB" id="A0A9P5ZI76"/>
<feature type="compositionally biased region" description="Acidic residues" evidence="1">
    <location>
        <begin position="154"/>
        <end position="163"/>
    </location>
</feature>
<protein>
    <submittedName>
        <fullName evidence="2">Uncharacterized protein</fullName>
    </submittedName>
</protein>
<evidence type="ECO:0000313" key="2">
    <source>
        <dbReference type="EMBL" id="KAF9487931.1"/>
    </source>
</evidence>
<dbReference type="EMBL" id="MU154741">
    <property type="protein sequence ID" value="KAF9487931.1"/>
    <property type="molecule type" value="Genomic_DNA"/>
</dbReference>
<organism evidence="2 3">
    <name type="scientific">Pleurotus eryngii</name>
    <name type="common">Boletus of the steppes</name>
    <dbReference type="NCBI Taxonomy" id="5323"/>
    <lineage>
        <taxon>Eukaryota</taxon>
        <taxon>Fungi</taxon>
        <taxon>Dikarya</taxon>
        <taxon>Basidiomycota</taxon>
        <taxon>Agaricomycotina</taxon>
        <taxon>Agaricomycetes</taxon>
        <taxon>Agaricomycetidae</taxon>
        <taxon>Agaricales</taxon>
        <taxon>Pleurotineae</taxon>
        <taxon>Pleurotaceae</taxon>
        <taxon>Pleurotus</taxon>
    </lineage>
</organism>
<evidence type="ECO:0000256" key="1">
    <source>
        <dbReference type="SAM" id="MobiDB-lite"/>
    </source>
</evidence>